<dbReference type="SMART" id="SM01059">
    <property type="entry name" value="CAT"/>
    <property type="match status" value="1"/>
</dbReference>
<organism evidence="1 2">
    <name type="scientific">Moorena producens PAL-8-15-08-1</name>
    <dbReference type="NCBI Taxonomy" id="1458985"/>
    <lineage>
        <taxon>Bacteria</taxon>
        <taxon>Bacillati</taxon>
        <taxon>Cyanobacteriota</taxon>
        <taxon>Cyanophyceae</taxon>
        <taxon>Coleofasciculales</taxon>
        <taxon>Coleofasciculaceae</taxon>
        <taxon>Moorena</taxon>
    </lineage>
</organism>
<dbReference type="InterPro" id="IPR023213">
    <property type="entry name" value="CAT-like_dom_sf"/>
</dbReference>
<proteinExistence type="predicted"/>
<reference evidence="2" key="1">
    <citation type="submission" date="2016-10" db="EMBL/GenBank/DDBJ databases">
        <title>Comparative genomics uncovers the prolific and rare metabolic potential of the cyanobacterial genus Moorea.</title>
        <authorList>
            <person name="Leao T."/>
            <person name="Castelao G."/>
            <person name="Korobeynikov A."/>
            <person name="Monroe E.A."/>
            <person name="Podell S."/>
            <person name="Glukhov E."/>
            <person name="Allen E."/>
            <person name="Gerwick W.H."/>
            <person name="Gerwick L."/>
        </authorList>
    </citation>
    <scope>NUCLEOTIDE SEQUENCE [LARGE SCALE GENOMIC DNA]</scope>
    <source>
        <strain evidence="2">PAL-8-15-08-1</strain>
    </source>
</reference>
<sequence>MDDLNYYLDKYDAIPLDTDQYKNSYVGWALDFFIDETKVINPYLDITLRLDLTDAETNYKDNFKNDYSTFTCFLIWKLLKALKKHPSFWLRFINYKWYQINNPPLFCPTAVGGEVRFVEMVINNATKLGWLEFSELYRNTKDSIFANPILPNTNERFYAYQLGQFVGNLPGLDFISFAMQTGRDSTQSFFYFGKRTYDENQQRLTVPLAIKFHHGNLDPFIIELLVKDYLAELSKH</sequence>
<dbReference type="GO" id="GO:0008811">
    <property type="term" value="F:chloramphenicol O-acetyltransferase activity"/>
    <property type="evidence" value="ECO:0007669"/>
    <property type="project" value="InterPro"/>
</dbReference>
<accession>A0A1D8TUL7</accession>
<dbReference type="RefSeq" id="WP_070393783.1">
    <property type="nucleotide sequence ID" value="NZ_CP017599.1"/>
</dbReference>
<dbReference type="Gene3D" id="3.30.559.10">
    <property type="entry name" value="Chloramphenicol acetyltransferase-like domain"/>
    <property type="match status" value="1"/>
</dbReference>
<dbReference type="PANTHER" id="PTHR38474">
    <property type="entry name" value="SLR0299 PROTEIN"/>
    <property type="match status" value="1"/>
</dbReference>
<dbReference type="SUPFAM" id="SSF52777">
    <property type="entry name" value="CoA-dependent acyltransferases"/>
    <property type="match status" value="1"/>
</dbReference>
<dbReference type="InterPro" id="IPR001707">
    <property type="entry name" value="Cmp_AcTrfase"/>
</dbReference>
<evidence type="ECO:0000313" key="2">
    <source>
        <dbReference type="Proteomes" id="UP000177870"/>
    </source>
</evidence>
<name>A0A1D8TUL7_9CYAN</name>
<protein>
    <recommendedName>
        <fullName evidence="3">Chloramphenicol acetyltransferase</fullName>
    </recommendedName>
</protein>
<evidence type="ECO:0008006" key="3">
    <source>
        <dbReference type="Google" id="ProtNLM"/>
    </source>
</evidence>
<dbReference type="Proteomes" id="UP000177870">
    <property type="component" value="Chromosome"/>
</dbReference>
<dbReference type="OrthoDB" id="583161at2"/>
<dbReference type="AlphaFoldDB" id="A0A1D8TUL7"/>
<dbReference type="KEGG" id="mpro:BJP34_19560"/>
<dbReference type="EMBL" id="CP017599">
    <property type="protein sequence ID" value="AOX01341.1"/>
    <property type="molecule type" value="Genomic_DNA"/>
</dbReference>
<evidence type="ECO:0000313" key="1">
    <source>
        <dbReference type="EMBL" id="AOX01341.1"/>
    </source>
</evidence>
<gene>
    <name evidence="1" type="ORF">BJP34_19560</name>
</gene>
<dbReference type="PANTHER" id="PTHR38474:SF1">
    <property type="entry name" value="SLR0299 PROTEIN"/>
    <property type="match status" value="1"/>
</dbReference>